<feature type="domain" description="Helix-turn-helix" evidence="1">
    <location>
        <begin position="18"/>
        <end position="66"/>
    </location>
</feature>
<dbReference type="Pfam" id="PF12728">
    <property type="entry name" value="HTH_17"/>
    <property type="match status" value="1"/>
</dbReference>
<sequence length="69" mass="8007">MKTIKMVKKDGSFNEQKYYTVKEVADIFGITQATAIKWGNAGKFKVMRFGRQRYILVAEIVDFQQKSIL</sequence>
<evidence type="ECO:0000313" key="2">
    <source>
        <dbReference type="EMBL" id="TNB58789.1"/>
    </source>
</evidence>
<name>A0AAX2UKK7_9BACT</name>
<comment type="caution">
    <text evidence="2">The sequence shown here is derived from an EMBL/GenBank/DDBJ whole genome shotgun (WGS) entry which is preliminary data.</text>
</comment>
<organism evidence="2 3">
    <name type="scientific">Campylobacter helveticus</name>
    <dbReference type="NCBI Taxonomy" id="28898"/>
    <lineage>
        <taxon>Bacteria</taxon>
        <taxon>Pseudomonadati</taxon>
        <taxon>Campylobacterota</taxon>
        <taxon>Epsilonproteobacteria</taxon>
        <taxon>Campylobacterales</taxon>
        <taxon>Campylobacteraceae</taxon>
        <taxon>Campylobacter</taxon>
    </lineage>
</organism>
<protein>
    <submittedName>
        <fullName evidence="2">Helix-turn-helix domain-containing protein</fullName>
    </submittedName>
</protein>
<dbReference type="EMBL" id="VDBS01000013">
    <property type="protein sequence ID" value="TNB58789.1"/>
    <property type="molecule type" value="Genomic_DNA"/>
</dbReference>
<evidence type="ECO:0000313" key="3">
    <source>
        <dbReference type="Proteomes" id="UP000306813"/>
    </source>
</evidence>
<dbReference type="AlphaFoldDB" id="A0AAX2UKK7"/>
<dbReference type="RefSeq" id="WP_139026648.1">
    <property type="nucleotide sequence ID" value="NZ_JAPMQK010000008.1"/>
</dbReference>
<evidence type="ECO:0000259" key="1">
    <source>
        <dbReference type="Pfam" id="PF12728"/>
    </source>
</evidence>
<dbReference type="InterPro" id="IPR041657">
    <property type="entry name" value="HTH_17"/>
</dbReference>
<gene>
    <name evidence="2" type="ORF">FDW42_01310</name>
</gene>
<dbReference type="SUPFAM" id="SSF46955">
    <property type="entry name" value="Putative DNA-binding domain"/>
    <property type="match status" value="1"/>
</dbReference>
<proteinExistence type="predicted"/>
<reference evidence="2 3" key="1">
    <citation type="submission" date="2019-05" db="EMBL/GenBank/DDBJ databases">
        <title>Draft genomes of eight strains of Campylobacter helveticus isolated from cats and a dog in New Zealand.</title>
        <authorList>
            <person name="Bojanic K."/>
            <person name="Midwinter A.C."/>
            <person name="Biggs P.J."/>
            <person name="Acke E."/>
            <person name="Cornelius A.J."/>
            <person name="Marshall J.C."/>
        </authorList>
    </citation>
    <scope>NUCLEOTIDE SEQUENCE [LARGE SCALE GENOMIC DNA]</scope>
    <source>
        <strain evidence="2 3">ACP123b</strain>
    </source>
</reference>
<dbReference type="InterPro" id="IPR009061">
    <property type="entry name" value="DNA-bd_dom_put_sf"/>
</dbReference>
<dbReference type="Proteomes" id="UP000306813">
    <property type="component" value="Unassembled WGS sequence"/>
</dbReference>
<accession>A0AAX2UKK7</accession>